<evidence type="ECO:0000313" key="2">
    <source>
        <dbReference type="Proteomes" id="UP000446866"/>
    </source>
</evidence>
<dbReference type="AlphaFoldDB" id="A0A845QH04"/>
<reference evidence="1 2" key="1">
    <citation type="submission" date="2018-08" db="EMBL/GenBank/DDBJ databases">
        <title>Murine metabolic-syndrome-specific gut microbial biobank.</title>
        <authorList>
            <person name="Liu C."/>
        </authorList>
    </citation>
    <scope>NUCLEOTIDE SEQUENCE [LARGE SCALE GENOMIC DNA]</scope>
    <source>
        <strain evidence="1 2">28</strain>
    </source>
</reference>
<evidence type="ECO:0008006" key="3">
    <source>
        <dbReference type="Google" id="ProtNLM"/>
    </source>
</evidence>
<evidence type="ECO:0000313" key="1">
    <source>
        <dbReference type="EMBL" id="NBH61412.1"/>
    </source>
</evidence>
<dbReference type="Proteomes" id="UP000446866">
    <property type="component" value="Unassembled WGS sequence"/>
</dbReference>
<name>A0A845QH04_9FIRM</name>
<keyword evidence="2" id="KW-1185">Reference proteome</keyword>
<gene>
    <name evidence="1" type="ORF">D0435_07090</name>
</gene>
<accession>A0A845QH04</accession>
<protein>
    <recommendedName>
        <fullName evidence="3">pEK499-p136 HEPN domain-containing protein</fullName>
    </recommendedName>
</protein>
<comment type="caution">
    <text evidence="1">The sequence shown here is derived from an EMBL/GenBank/DDBJ whole genome shotgun (WGS) entry which is preliminary data.</text>
</comment>
<proteinExistence type="predicted"/>
<dbReference type="RefSeq" id="WP_160201690.1">
    <property type="nucleotide sequence ID" value="NZ_QXWK01000011.1"/>
</dbReference>
<dbReference type="EMBL" id="QXWK01000011">
    <property type="protein sequence ID" value="NBH61412.1"/>
    <property type="molecule type" value="Genomic_DNA"/>
</dbReference>
<organism evidence="1 2">
    <name type="scientific">Anaerotruncus colihominis</name>
    <dbReference type="NCBI Taxonomy" id="169435"/>
    <lineage>
        <taxon>Bacteria</taxon>
        <taxon>Bacillati</taxon>
        <taxon>Bacillota</taxon>
        <taxon>Clostridia</taxon>
        <taxon>Eubacteriales</taxon>
        <taxon>Oscillospiraceae</taxon>
        <taxon>Anaerotruncus</taxon>
    </lineage>
</organism>
<sequence>MKVNVQDYKKSIYEIGLDKDSEAVIWDFYVTKAICKSASQKRSASDYGLSKLPYEEMLEVAGVAADNAVILLADTMKETLKKLDLETEAGSGKNKHPIEIETEECRFAIITPYRIADDKAPEAKCGKAESLLTHIRNALAHGNTYFFDDGKVMLEDKDSQGKITARIIVKKETLFDWIRLIDFEERYYHIYRR</sequence>